<keyword evidence="5 7" id="KW-1133">Transmembrane helix</keyword>
<feature type="transmembrane region" description="Helical" evidence="7">
    <location>
        <begin position="32"/>
        <end position="56"/>
    </location>
</feature>
<name>A0A840BII5_9RHOO</name>
<feature type="transmembrane region" description="Helical" evidence="7">
    <location>
        <begin position="137"/>
        <end position="161"/>
    </location>
</feature>
<dbReference type="Proteomes" id="UP000561045">
    <property type="component" value="Unassembled WGS sequence"/>
</dbReference>
<dbReference type="RefSeq" id="WP_183632000.1">
    <property type="nucleotide sequence ID" value="NZ_BAABLE010000011.1"/>
</dbReference>
<evidence type="ECO:0000256" key="6">
    <source>
        <dbReference type="ARBA" id="ARBA00023136"/>
    </source>
</evidence>
<evidence type="ECO:0000256" key="5">
    <source>
        <dbReference type="ARBA" id="ARBA00022989"/>
    </source>
</evidence>
<keyword evidence="9" id="KW-1185">Reference proteome</keyword>
<accession>A0A840BII5</accession>
<evidence type="ECO:0000313" key="8">
    <source>
        <dbReference type="EMBL" id="MBB4011438.1"/>
    </source>
</evidence>
<proteinExistence type="predicted"/>
<feature type="transmembrane region" description="Helical" evidence="7">
    <location>
        <begin position="68"/>
        <end position="95"/>
    </location>
</feature>
<feature type="transmembrane region" description="Helical" evidence="7">
    <location>
        <begin position="107"/>
        <end position="125"/>
    </location>
</feature>
<evidence type="ECO:0000313" key="9">
    <source>
        <dbReference type="Proteomes" id="UP000561045"/>
    </source>
</evidence>
<sequence>MDFSIDTLPPGSALLSAVAMLAALLFESRRVAWRSLIAGPVLGRLLGASVLLMLAWSLKANLAPGFRLHLLGVTVLVLWFGRARAVFAIAIGSLASVLGTGGDLASWPFNFVLLGVMPAWISDLCDRALRERLPNHIFVFIFGNACAVSAACMLSVGLVATGFQALGGADLAGLLEGYLPYFLLLGFAEAWLSGMAATLLVVFFPGWVSSFDDRRYLTNK</sequence>
<evidence type="ECO:0000256" key="7">
    <source>
        <dbReference type="SAM" id="Phobius"/>
    </source>
</evidence>
<gene>
    <name evidence="8" type="ORF">GGR36_000746</name>
</gene>
<evidence type="ECO:0000256" key="1">
    <source>
        <dbReference type="ARBA" id="ARBA00004651"/>
    </source>
</evidence>
<keyword evidence="4 7" id="KW-0812">Transmembrane</keyword>
<feature type="transmembrane region" description="Helical" evidence="7">
    <location>
        <begin position="181"/>
        <end position="208"/>
    </location>
</feature>
<keyword evidence="6 7" id="KW-0472">Membrane</keyword>
<evidence type="ECO:0000256" key="3">
    <source>
        <dbReference type="ARBA" id="ARBA00022475"/>
    </source>
</evidence>
<reference evidence="8 9" key="1">
    <citation type="submission" date="2020-08" db="EMBL/GenBank/DDBJ databases">
        <title>Genomic Encyclopedia of Type Strains, Phase IV (KMG-IV): sequencing the most valuable type-strain genomes for metagenomic binning, comparative biology and taxonomic classification.</title>
        <authorList>
            <person name="Goeker M."/>
        </authorList>
    </citation>
    <scope>NUCLEOTIDE SEQUENCE [LARGE SCALE GENOMIC DNA]</scope>
    <source>
        <strain evidence="8 9">DSM 106739</strain>
    </source>
</reference>
<dbReference type="InterPro" id="IPR002751">
    <property type="entry name" value="CbiM/NikMN"/>
</dbReference>
<evidence type="ECO:0000256" key="4">
    <source>
        <dbReference type="ARBA" id="ARBA00022692"/>
    </source>
</evidence>
<dbReference type="GO" id="GO:0005886">
    <property type="term" value="C:plasma membrane"/>
    <property type="evidence" value="ECO:0007669"/>
    <property type="project" value="UniProtKB-SubCell"/>
</dbReference>
<keyword evidence="2" id="KW-0813">Transport</keyword>
<evidence type="ECO:0000256" key="2">
    <source>
        <dbReference type="ARBA" id="ARBA00022448"/>
    </source>
</evidence>
<dbReference type="EMBL" id="JACIET010000001">
    <property type="protein sequence ID" value="MBB4011438.1"/>
    <property type="molecule type" value="Genomic_DNA"/>
</dbReference>
<dbReference type="Gene3D" id="1.10.1760.20">
    <property type="match status" value="1"/>
</dbReference>
<dbReference type="Pfam" id="PF01891">
    <property type="entry name" value="CbiM"/>
    <property type="match status" value="1"/>
</dbReference>
<dbReference type="GO" id="GO:0000041">
    <property type="term" value="P:transition metal ion transport"/>
    <property type="evidence" value="ECO:0007669"/>
    <property type="project" value="InterPro"/>
</dbReference>
<keyword evidence="3" id="KW-1003">Cell membrane</keyword>
<feature type="transmembrane region" description="Helical" evidence="7">
    <location>
        <begin position="7"/>
        <end position="26"/>
    </location>
</feature>
<comment type="caution">
    <text evidence="8">The sequence shown here is derived from an EMBL/GenBank/DDBJ whole genome shotgun (WGS) entry which is preliminary data.</text>
</comment>
<comment type="subcellular location">
    <subcellularLocation>
        <location evidence="1">Cell membrane</location>
        <topology evidence="1">Multi-pass membrane protein</topology>
    </subcellularLocation>
</comment>
<protein>
    <submittedName>
        <fullName evidence="8">Putative membrane protein</fullName>
    </submittedName>
</protein>
<organism evidence="8 9">
    <name type="scientific">Niveibacterium umoris</name>
    <dbReference type="NCBI Taxonomy" id="1193620"/>
    <lineage>
        <taxon>Bacteria</taxon>
        <taxon>Pseudomonadati</taxon>
        <taxon>Pseudomonadota</taxon>
        <taxon>Betaproteobacteria</taxon>
        <taxon>Rhodocyclales</taxon>
        <taxon>Rhodocyclaceae</taxon>
        <taxon>Niveibacterium</taxon>
    </lineage>
</organism>
<dbReference type="AlphaFoldDB" id="A0A840BII5"/>